<dbReference type="EMBL" id="GBRH01258833">
    <property type="protein sequence ID" value="JAD39062.1"/>
    <property type="molecule type" value="Transcribed_RNA"/>
</dbReference>
<organism evidence="1">
    <name type="scientific">Arundo donax</name>
    <name type="common">Giant reed</name>
    <name type="synonym">Donax arundinaceus</name>
    <dbReference type="NCBI Taxonomy" id="35708"/>
    <lineage>
        <taxon>Eukaryota</taxon>
        <taxon>Viridiplantae</taxon>
        <taxon>Streptophyta</taxon>
        <taxon>Embryophyta</taxon>
        <taxon>Tracheophyta</taxon>
        <taxon>Spermatophyta</taxon>
        <taxon>Magnoliopsida</taxon>
        <taxon>Liliopsida</taxon>
        <taxon>Poales</taxon>
        <taxon>Poaceae</taxon>
        <taxon>PACMAD clade</taxon>
        <taxon>Arundinoideae</taxon>
        <taxon>Arundineae</taxon>
        <taxon>Arundo</taxon>
    </lineage>
</organism>
<proteinExistence type="predicted"/>
<dbReference type="AlphaFoldDB" id="A0A0A8ZW93"/>
<reference evidence="1" key="1">
    <citation type="submission" date="2014-09" db="EMBL/GenBank/DDBJ databases">
        <authorList>
            <person name="Magalhaes I.L.F."/>
            <person name="Oliveira U."/>
            <person name="Santos F.R."/>
            <person name="Vidigal T.H.D.A."/>
            <person name="Brescovit A.D."/>
            <person name="Santos A.J."/>
        </authorList>
    </citation>
    <scope>NUCLEOTIDE SEQUENCE</scope>
    <source>
        <tissue evidence="1">Shoot tissue taken approximately 20 cm above the soil surface</tissue>
    </source>
</reference>
<protein>
    <submittedName>
        <fullName evidence="1">Uncharacterized protein</fullName>
    </submittedName>
</protein>
<reference evidence="1" key="2">
    <citation type="journal article" date="2015" name="Data Brief">
        <title>Shoot transcriptome of the giant reed, Arundo donax.</title>
        <authorList>
            <person name="Barrero R.A."/>
            <person name="Guerrero F.D."/>
            <person name="Moolhuijzen P."/>
            <person name="Goolsby J.A."/>
            <person name="Tidwell J."/>
            <person name="Bellgard S.E."/>
            <person name="Bellgard M.I."/>
        </authorList>
    </citation>
    <scope>NUCLEOTIDE SEQUENCE</scope>
    <source>
        <tissue evidence="1">Shoot tissue taken approximately 20 cm above the soil surface</tissue>
    </source>
</reference>
<sequence>MMKSFLVPFSLVYAPGNPTFVCI</sequence>
<accession>A0A0A8ZW93</accession>
<name>A0A0A8ZW93_ARUDO</name>
<evidence type="ECO:0000313" key="1">
    <source>
        <dbReference type="EMBL" id="JAD39062.1"/>
    </source>
</evidence>